<dbReference type="GO" id="GO:0008270">
    <property type="term" value="F:zinc ion binding"/>
    <property type="evidence" value="ECO:0007669"/>
    <property type="project" value="UniProtKB-KW"/>
</dbReference>
<dbReference type="CDD" id="cd16571">
    <property type="entry name" value="RING-HC_SIAHs"/>
    <property type="match status" value="1"/>
</dbReference>
<evidence type="ECO:0000256" key="6">
    <source>
        <dbReference type="ARBA" id="ARBA00022723"/>
    </source>
</evidence>
<dbReference type="GO" id="GO:0016567">
    <property type="term" value="P:protein ubiquitination"/>
    <property type="evidence" value="ECO:0007669"/>
    <property type="project" value="UniProtKB-UniPathway"/>
</dbReference>
<evidence type="ECO:0000313" key="15">
    <source>
        <dbReference type="EMBL" id="PWA45750.1"/>
    </source>
</evidence>
<comment type="caution">
    <text evidence="15">The sequence shown here is derived from an EMBL/GenBank/DDBJ whole genome shotgun (WGS) entry which is preliminary data.</text>
</comment>
<reference evidence="15 16" key="1">
    <citation type="journal article" date="2018" name="Mol. Plant">
        <title>The genome of Artemisia annua provides insight into the evolution of Asteraceae family and artemisinin biosynthesis.</title>
        <authorList>
            <person name="Shen Q."/>
            <person name="Zhang L."/>
            <person name="Liao Z."/>
            <person name="Wang S."/>
            <person name="Yan T."/>
            <person name="Shi P."/>
            <person name="Liu M."/>
            <person name="Fu X."/>
            <person name="Pan Q."/>
            <person name="Wang Y."/>
            <person name="Lv Z."/>
            <person name="Lu X."/>
            <person name="Zhang F."/>
            <person name="Jiang W."/>
            <person name="Ma Y."/>
            <person name="Chen M."/>
            <person name="Hao X."/>
            <person name="Li L."/>
            <person name="Tang Y."/>
            <person name="Lv G."/>
            <person name="Zhou Y."/>
            <person name="Sun X."/>
            <person name="Brodelius P.E."/>
            <person name="Rose J.K.C."/>
            <person name="Tang K."/>
        </authorList>
    </citation>
    <scope>NUCLEOTIDE SEQUENCE [LARGE SCALE GENOMIC DNA]</scope>
    <source>
        <strain evidence="16">cv. Huhao1</strain>
        <tissue evidence="15">Leaf</tissue>
    </source>
</reference>
<evidence type="ECO:0000256" key="4">
    <source>
        <dbReference type="ARBA" id="ARBA00012483"/>
    </source>
</evidence>
<evidence type="ECO:0000256" key="10">
    <source>
        <dbReference type="ARBA" id="ARBA00024004"/>
    </source>
</evidence>
<evidence type="ECO:0000256" key="3">
    <source>
        <dbReference type="ARBA" id="ARBA00009119"/>
    </source>
</evidence>
<dbReference type="Gene3D" id="3.30.40.10">
    <property type="entry name" value="Zinc/RING finger domain, C3HC4 (zinc finger)"/>
    <property type="match status" value="1"/>
</dbReference>
<accession>A0A2U1L9R2</accession>
<keyword evidence="9" id="KW-0862">Zinc</keyword>
<dbReference type="Proteomes" id="UP000245207">
    <property type="component" value="Unassembled WGS sequence"/>
</dbReference>
<dbReference type="EMBL" id="PKPP01010606">
    <property type="protein sequence ID" value="PWA45750.1"/>
    <property type="molecule type" value="Genomic_DNA"/>
</dbReference>
<keyword evidence="5 15" id="KW-0808">Transferase</keyword>
<dbReference type="InterPro" id="IPR013010">
    <property type="entry name" value="Znf_SIAH"/>
</dbReference>
<dbReference type="UniPathway" id="UPA00143"/>
<protein>
    <recommendedName>
        <fullName evidence="4">RING-type E3 ubiquitin transferase</fullName>
        <ecNumber evidence="4">2.3.2.27</ecNumber>
    </recommendedName>
</protein>
<dbReference type="PROSITE" id="PS51081">
    <property type="entry name" value="ZF_SIAH"/>
    <property type="match status" value="1"/>
</dbReference>
<dbReference type="Pfam" id="PF21361">
    <property type="entry name" value="Sina_ZnF"/>
    <property type="match status" value="1"/>
</dbReference>
<evidence type="ECO:0000256" key="12">
    <source>
        <dbReference type="SAM" id="MobiDB-lite"/>
    </source>
</evidence>
<dbReference type="Pfam" id="PF21362">
    <property type="entry name" value="Sina_RING"/>
    <property type="match status" value="1"/>
</dbReference>
<comment type="function">
    <text evidence="10">E3 ubiquitin-protein ligase that mediates ubiquitination and subsequent proteasomal degradation of target proteins. E3 ubiquitin ligases accept ubiquitin from an E2 ubiquitin-conjugating enzyme in the form of a thioester and then directly transfers the ubiquitin to targeted substrates. It probably triggers the ubiquitin-mediated degradation of different substrates.</text>
</comment>
<name>A0A2U1L9R2_ARTAN</name>
<dbReference type="SUPFAM" id="SSF57850">
    <property type="entry name" value="RING/U-box"/>
    <property type="match status" value="1"/>
</dbReference>
<sequence>MEFLKRQRLYEGSDSEAEASSGGGPGGSNSRVKEESEEKSVVLGDPKLLDCPICYSPLHGDIYQCENGHIACSYCTMTVLRKCPTCKGKISFSNRCRVMEKMVESLIIECKNHVYGCEEKLSYNKKDEHEKECPHTPCYCPISWCRFSNSYKNMNVHFTKAHPYSATSFTYNTTFSLSVERSQNQVVLREENEGVIFILKQNILRSGRAFSVDCIGPPMFIAGFLCHLTVKCVGTLSLEAIPEVHAKWDHLMPKTKYLTVPVGSFSKNERASVQLCIKKIGG</sequence>
<dbReference type="EC" id="2.3.2.27" evidence="4"/>
<evidence type="ECO:0000256" key="2">
    <source>
        <dbReference type="ARBA" id="ARBA00004906"/>
    </source>
</evidence>
<keyword evidence="16" id="KW-1185">Reference proteome</keyword>
<keyword evidence="15" id="KW-0032">Aminotransferase</keyword>
<evidence type="ECO:0000256" key="11">
    <source>
        <dbReference type="PROSITE-ProRule" id="PRU00455"/>
    </source>
</evidence>
<dbReference type="PANTHER" id="PTHR46632:SF16">
    <property type="entry name" value="E3 UBIQUITIN-PROTEIN LIGASE SINA-LIKE 10"/>
    <property type="match status" value="1"/>
</dbReference>
<comment type="similarity">
    <text evidence="3">Belongs to the SINA (Seven in absentia) family.</text>
</comment>
<evidence type="ECO:0000256" key="5">
    <source>
        <dbReference type="ARBA" id="ARBA00022679"/>
    </source>
</evidence>
<dbReference type="SUPFAM" id="SSF49599">
    <property type="entry name" value="TRAF domain-like"/>
    <property type="match status" value="1"/>
</dbReference>
<dbReference type="PANTHER" id="PTHR46632">
    <property type="entry name" value="E3 UBIQUITIN-PROTEIN LIGASE SINA-LIKE 4"/>
    <property type="match status" value="1"/>
</dbReference>
<dbReference type="PROSITE" id="PS50089">
    <property type="entry name" value="ZF_RING_2"/>
    <property type="match status" value="1"/>
</dbReference>
<comment type="catalytic activity">
    <reaction evidence="1">
        <text>S-ubiquitinyl-[E2 ubiquitin-conjugating enzyme]-L-cysteine + [acceptor protein]-L-lysine = [E2 ubiquitin-conjugating enzyme]-L-cysteine + N(6)-ubiquitinyl-[acceptor protein]-L-lysine.</text>
        <dbReference type="EC" id="2.3.2.27"/>
    </reaction>
</comment>
<keyword evidence="7 11" id="KW-0863">Zinc-finger</keyword>
<comment type="pathway">
    <text evidence="2">Protein modification; protein ubiquitination.</text>
</comment>
<evidence type="ECO:0000256" key="1">
    <source>
        <dbReference type="ARBA" id="ARBA00000900"/>
    </source>
</evidence>
<feature type="domain" description="SIAH-type" evidence="14">
    <location>
        <begin position="105"/>
        <end position="163"/>
    </location>
</feature>
<keyword evidence="8" id="KW-0833">Ubl conjugation pathway</keyword>
<dbReference type="OrthoDB" id="4788989at2759"/>
<dbReference type="GO" id="GO:0008483">
    <property type="term" value="F:transaminase activity"/>
    <property type="evidence" value="ECO:0007669"/>
    <property type="project" value="UniProtKB-KW"/>
</dbReference>
<keyword evidence="6" id="KW-0479">Metal-binding</keyword>
<evidence type="ECO:0000259" key="13">
    <source>
        <dbReference type="PROSITE" id="PS50089"/>
    </source>
</evidence>
<dbReference type="InterPro" id="IPR049548">
    <property type="entry name" value="Sina-like_RING"/>
</dbReference>
<evidence type="ECO:0000259" key="14">
    <source>
        <dbReference type="PROSITE" id="PS51081"/>
    </source>
</evidence>
<evidence type="ECO:0000313" key="16">
    <source>
        <dbReference type="Proteomes" id="UP000245207"/>
    </source>
</evidence>
<gene>
    <name evidence="15" type="ORF">CTI12_AA514890</name>
</gene>
<feature type="region of interest" description="Disordered" evidence="12">
    <location>
        <begin position="1"/>
        <end position="38"/>
    </location>
</feature>
<evidence type="ECO:0000256" key="8">
    <source>
        <dbReference type="ARBA" id="ARBA00022786"/>
    </source>
</evidence>
<dbReference type="AlphaFoldDB" id="A0A2U1L9R2"/>
<dbReference type="InterPro" id="IPR001841">
    <property type="entry name" value="Znf_RING"/>
</dbReference>
<evidence type="ECO:0000256" key="9">
    <source>
        <dbReference type="ARBA" id="ARBA00022833"/>
    </source>
</evidence>
<feature type="compositionally biased region" description="Basic and acidic residues" evidence="12">
    <location>
        <begin position="1"/>
        <end position="11"/>
    </location>
</feature>
<proteinExistence type="inferred from homology"/>
<dbReference type="STRING" id="35608.A0A2U1L9R2"/>
<dbReference type="GO" id="GO:0061630">
    <property type="term" value="F:ubiquitin protein ligase activity"/>
    <property type="evidence" value="ECO:0007669"/>
    <property type="project" value="UniProtKB-EC"/>
</dbReference>
<dbReference type="InterPro" id="IPR044286">
    <property type="entry name" value="SINL_plant"/>
</dbReference>
<feature type="domain" description="RING-type" evidence="13">
    <location>
        <begin position="51"/>
        <end position="87"/>
    </location>
</feature>
<dbReference type="InterPro" id="IPR013083">
    <property type="entry name" value="Znf_RING/FYVE/PHD"/>
</dbReference>
<organism evidence="15 16">
    <name type="scientific">Artemisia annua</name>
    <name type="common">Sweet wormwood</name>
    <dbReference type="NCBI Taxonomy" id="35608"/>
    <lineage>
        <taxon>Eukaryota</taxon>
        <taxon>Viridiplantae</taxon>
        <taxon>Streptophyta</taxon>
        <taxon>Embryophyta</taxon>
        <taxon>Tracheophyta</taxon>
        <taxon>Spermatophyta</taxon>
        <taxon>Magnoliopsida</taxon>
        <taxon>eudicotyledons</taxon>
        <taxon>Gunneridae</taxon>
        <taxon>Pentapetalae</taxon>
        <taxon>asterids</taxon>
        <taxon>campanulids</taxon>
        <taxon>Asterales</taxon>
        <taxon>Asteraceae</taxon>
        <taxon>Asteroideae</taxon>
        <taxon>Anthemideae</taxon>
        <taxon>Artemisiinae</taxon>
        <taxon>Artemisia</taxon>
    </lineage>
</organism>
<evidence type="ECO:0000256" key="7">
    <source>
        <dbReference type="ARBA" id="ARBA00022771"/>
    </source>
</evidence>